<name>A0A4V3XDM9_9AGAM</name>
<feature type="region of interest" description="Disordered" evidence="1">
    <location>
        <begin position="1"/>
        <end position="26"/>
    </location>
</feature>
<evidence type="ECO:0000313" key="2">
    <source>
        <dbReference type="EMBL" id="THH10373.1"/>
    </source>
</evidence>
<proteinExistence type="predicted"/>
<gene>
    <name evidence="2" type="ORF">EW146_g8394</name>
</gene>
<feature type="region of interest" description="Disordered" evidence="1">
    <location>
        <begin position="155"/>
        <end position="174"/>
    </location>
</feature>
<keyword evidence="3" id="KW-1185">Reference proteome</keyword>
<evidence type="ECO:0000313" key="3">
    <source>
        <dbReference type="Proteomes" id="UP000310158"/>
    </source>
</evidence>
<dbReference type="EMBL" id="SGPL01000576">
    <property type="protein sequence ID" value="THH10373.1"/>
    <property type="molecule type" value="Genomic_DNA"/>
</dbReference>
<reference evidence="2 3" key="1">
    <citation type="submission" date="2019-02" db="EMBL/GenBank/DDBJ databases">
        <title>Genome sequencing of the rare red list fungi Bondarzewia mesenterica.</title>
        <authorList>
            <person name="Buettner E."/>
            <person name="Kellner H."/>
        </authorList>
    </citation>
    <scope>NUCLEOTIDE SEQUENCE [LARGE SCALE GENOMIC DNA]</scope>
    <source>
        <strain evidence="2 3">DSM 108281</strain>
    </source>
</reference>
<dbReference type="Proteomes" id="UP000310158">
    <property type="component" value="Unassembled WGS sequence"/>
</dbReference>
<organism evidence="2 3">
    <name type="scientific">Bondarzewia mesenterica</name>
    <dbReference type="NCBI Taxonomy" id="1095465"/>
    <lineage>
        <taxon>Eukaryota</taxon>
        <taxon>Fungi</taxon>
        <taxon>Dikarya</taxon>
        <taxon>Basidiomycota</taxon>
        <taxon>Agaricomycotina</taxon>
        <taxon>Agaricomycetes</taxon>
        <taxon>Russulales</taxon>
        <taxon>Bondarzewiaceae</taxon>
        <taxon>Bondarzewia</taxon>
    </lineage>
</organism>
<evidence type="ECO:0000256" key="1">
    <source>
        <dbReference type="SAM" id="MobiDB-lite"/>
    </source>
</evidence>
<protein>
    <submittedName>
        <fullName evidence="2">Uncharacterized protein</fullName>
    </submittedName>
</protein>
<dbReference type="AlphaFoldDB" id="A0A4V3XDM9"/>
<sequence length="243" mass="27085">MTMPHYIRPPIAEPLPSQENRFGNVPGTDRPGAIAWAREQGWNTLSRQRSHRQENRVGTPSDCRARTAKRTGLEHPLAAALTLHPPCRALVPCVLLPSLLSLQTLLLIVVCWLKQLRRKAALCVMMYRHATCPWCAYPKMITGVNGKAWPATTHQTRAARPSRPSATPFTRPGQLDALTPPPAPFDRVPQCDVHVRLRKFPAMVQQSLVLRKVCMCPCATDSTQNKDYMQQSGAIHEVPLPLA</sequence>
<comment type="caution">
    <text evidence="2">The sequence shown here is derived from an EMBL/GenBank/DDBJ whole genome shotgun (WGS) entry which is preliminary data.</text>
</comment>
<accession>A0A4V3XDM9</accession>